<reference evidence="1" key="1">
    <citation type="journal article" date="2016" name="Curr. Biol.">
        <title>Formin Is Associated with Left-Right Asymmetry in the Pond Snail and the Frog.</title>
        <authorList>
            <person name="Davison A."/>
            <person name="McDowell G.S."/>
            <person name="Holden J.M."/>
            <person name="Johnson H.F."/>
            <person name="Koutsovoulos G.D."/>
            <person name="Liu M.M."/>
            <person name="Hulpiau P."/>
            <person name="Roy F.V."/>
            <person name="Wade C.M."/>
            <person name="Banerjee R."/>
            <person name="Yang F."/>
            <person name="Chiba S."/>
            <person name="Davey J.W."/>
            <person name="Jackson D.J."/>
            <person name="Levin M."/>
            <person name="Blaxter M.L."/>
        </authorList>
    </citation>
    <scope>NUCLEOTIDE SEQUENCE</scope>
</reference>
<organism evidence="1">
    <name type="scientific">Lymnaea stagnalis</name>
    <name type="common">Great pond snail</name>
    <name type="synonym">Helix stagnalis</name>
    <dbReference type="NCBI Taxonomy" id="6523"/>
    <lineage>
        <taxon>Eukaryota</taxon>
        <taxon>Metazoa</taxon>
        <taxon>Spiralia</taxon>
        <taxon>Lophotrochozoa</taxon>
        <taxon>Mollusca</taxon>
        <taxon>Gastropoda</taxon>
        <taxon>Heterobranchia</taxon>
        <taxon>Euthyneura</taxon>
        <taxon>Panpulmonata</taxon>
        <taxon>Hygrophila</taxon>
        <taxon>Lymnaeoidea</taxon>
        <taxon>Lymnaeidae</taxon>
        <taxon>Lymnaea</taxon>
    </lineage>
</organism>
<dbReference type="AlphaFoldDB" id="A0A140C4N8"/>
<dbReference type="EMBL" id="KU341305">
    <property type="protein sequence ID" value="ALX18037.1"/>
    <property type="molecule type" value="mRNA"/>
</dbReference>
<sequence>MGDNEVDQQFEQLLDDMNSLKKRRLHSDQRINLSEGRCYRCM</sequence>
<proteinExistence type="evidence at transcript level"/>
<gene>
    <name evidence="1" type="primary">dia2</name>
</gene>
<protein>
    <submittedName>
        <fullName evidence="1">Truncated diaphanous-related formin</fullName>
    </submittedName>
</protein>
<accession>A0A140C4N8</accession>
<name>A0A140C4N8_LYMST</name>
<evidence type="ECO:0000313" key="1">
    <source>
        <dbReference type="EMBL" id="ALX18037.1"/>
    </source>
</evidence>